<feature type="chain" id="PRO_5004321648" evidence="1">
    <location>
        <begin position="23"/>
        <end position="101"/>
    </location>
</feature>
<keyword evidence="1" id="KW-0732">Signal</keyword>
<organism evidence="2">
    <name type="scientific">Drosophila melanogaster</name>
    <name type="common">Fruit fly</name>
    <dbReference type="NCBI Taxonomy" id="7227"/>
    <lineage>
        <taxon>Eukaryota</taxon>
        <taxon>Metazoa</taxon>
        <taxon>Ecdysozoa</taxon>
        <taxon>Arthropoda</taxon>
        <taxon>Hexapoda</taxon>
        <taxon>Insecta</taxon>
        <taxon>Pterygota</taxon>
        <taxon>Neoptera</taxon>
        <taxon>Endopterygota</taxon>
        <taxon>Diptera</taxon>
        <taxon>Brachycera</taxon>
        <taxon>Muscomorpha</taxon>
        <taxon>Ephydroidea</taxon>
        <taxon>Drosophilidae</taxon>
        <taxon>Drosophila</taxon>
        <taxon>Sophophora</taxon>
    </lineage>
</organism>
<protein>
    <submittedName>
        <fullName evidence="2">HL07357p</fullName>
    </submittedName>
</protein>
<dbReference type="AlphaFoldDB" id="Q95RY9"/>
<name>Q95RY9_DROME</name>
<evidence type="ECO:0000256" key="1">
    <source>
        <dbReference type="SAM" id="SignalP"/>
    </source>
</evidence>
<dbReference type="EMBL" id="AY061036">
    <property type="protein sequence ID" value="AAL28584.1"/>
    <property type="molecule type" value="mRNA"/>
</dbReference>
<accession>Q95RY9</accession>
<feature type="signal peptide" evidence="1">
    <location>
        <begin position="1"/>
        <end position="22"/>
    </location>
</feature>
<evidence type="ECO:0000313" key="2">
    <source>
        <dbReference type="EMBL" id="AAL28584.1"/>
    </source>
</evidence>
<sequence>MFIRVCSLFCFCFSFFCGKMKGEPKKSIYIYIRKRSLQARQPLPTPVFPTIFPAVSRLPFFLTCHAFFPSQTPPLILPRQWENSRQTFFRFACNSSSLQRR</sequence>
<reference evidence="2" key="1">
    <citation type="submission" date="2001-10" db="EMBL/GenBank/DDBJ databases">
        <authorList>
            <person name="Stapleton M."/>
            <person name="Brokstein P."/>
            <person name="Hong L."/>
            <person name="Agbayani A."/>
            <person name="Carlson J."/>
            <person name="Champe M."/>
            <person name="Chavez C."/>
            <person name="Dorsett V."/>
            <person name="Farfan D."/>
            <person name="Frise E."/>
            <person name="George R."/>
            <person name="Gonzalez M."/>
            <person name="Guarin H."/>
            <person name="Li P."/>
            <person name="Liao G."/>
            <person name="Miranda A."/>
            <person name="Mungall C.J."/>
            <person name="Nunoo J."/>
            <person name="Pacleb J."/>
            <person name="Paragas V."/>
            <person name="Park S."/>
            <person name="Phouanenavong S."/>
            <person name="Wan K."/>
            <person name="Yu C."/>
            <person name="Lewis S.E."/>
            <person name="Rubin G.M."/>
            <person name="Celniker S."/>
        </authorList>
    </citation>
    <scope>NUCLEOTIDE SEQUENCE</scope>
    <source>
        <strain evidence="2">Berkeley</strain>
    </source>
</reference>
<proteinExistence type="evidence at transcript level"/>